<dbReference type="AlphaFoldDB" id="A0A3P8UPP9"/>
<dbReference type="CDD" id="cd04412">
    <property type="entry name" value="NDPk7B"/>
    <property type="match status" value="1"/>
</dbReference>
<feature type="binding site" evidence="13">
    <location>
        <position position="284"/>
    </location>
    <ligand>
        <name>ATP</name>
        <dbReference type="ChEBI" id="CHEBI:30616"/>
    </ligand>
</feature>
<keyword evidence="9" id="KW-0206">Cytoskeleton</keyword>
<dbReference type="InterPro" id="IPR001564">
    <property type="entry name" value="Nucleoside_diP_kinase"/>
</dbReference>
<dbReference type="Pfam" id="PF25364">
    <property type="entry name" value="PH_NDK7_N"/>
    <property type="match status" value="1"/>
</dbReference>
<dbReference type="InterPro" id="IPR037993">
    <property type="entry name" value="NDPk7B"/>
</dbReference>
<evidence type="ECO:0000256" key="9">
    <source>
        <dbReference type="ARBA" id="ARBA00023212"/>
    </source>
</evidence>
<evidence type="ECO:0000256" key="12">
    <source>
        <dbReference type="ARBA" id="ARBA00023306"/>
    </source>
</evidence>
<dbReference type="Ensembl" id="ENSCSET00000005217.1">
    <property type="protein sequence ID" value="ENSCSEP00000005158.1"/>
    <property type="gene ID" value="ENSCSEG00000003330.1"/>
</dbReference>
<evidence type="ECO:0000256" key="2">
    <source>
        <dbReference type="ARBA" id="ARBA00004123"/>
    </source>
</evidence>
<comment type="caution">
    <text evidence="13">Lacks conserved residue(s) required for the propagation of feature annotation.</text>
</comment>
<dbReference type="GO" id="GO:0001726">
    <property type="term" value="C:ruffle"/>
    <property type="evidence" value="ECO:0007669"/>
    <property type="project" value="UniProtKB-SubCell"/>
</dbReference>
<comment type="function">
    <text evidence="1">Major role in the synthesis of nucleoside triphosphates other than ATP.</text>
</comment>
<feature type="binding site" evidence="13">
    <location>
        <position position="271"/>
    </location>
    <ligand>
        <name>ATP</name>
        <dbReference type="ChEBI" id="CHEBI:30616"/>
    </ligand>
</feature>
<dbReference type="GO" id="GO:0005879">
    <property type="term" value="C:axonemal microtubule"/>
    <property type="evidence" value="ECO:0007669"/>
    <property type="project" value="TreeGrafter"/>
</dbReference>
<evidence type="ECO:0000313" key="17">
    <source>
        <dbReference type="Ensembl" id="ENSCSEP00000005158.1"/>
    </source>
</evidence>
<keyword evidence="18" id="KW-1185">Reference proteome</keyword>
<keyword evidence="15" id="KW-0547">Nucleotide-binding</keyword>
<evidence type="ECO:0000256" key="4">
    <source>
        <dbReference type="ARBA" id="ARBA00004466"/>
    </source>
</evidence>
<dbReference type="Gene3D" id="2.30.29.170">
    <property type="match status" value="1"/>
</dbReference>
<dbReference type="InterPro" id="IPR036850">
    <property type="entry name" value="NDK-like_dom_sf"/>
</dbReference>
<dbReference type="SUPFAM" id="SSF54919">
    <property type="entry name" value="Nucleoside diphosphate kinase, NDK"/>
    <property type="match status" value="2"/>
</dbReference>
<feature type="binding site" evidence="13">
    <location>
        <position position="237"/>
    </location>
    <ligand>
        <name>ATP</name>
        <dbReference type="ChEBI" id="CHEBI:30616"/>
    </ligand>
</feature>
<dbReference type="InterPro" id="IPR057579">
    <property type="entry name" value="DM10_NDK7"/>
</dbReference>
<feature type="domain" description="DM10" evidence="16">
    <location>
        <begin position="95"/>
        <end position="183"/>
    </location>
</feature>
<proteinExistence type="inferred from homology"/>
<dbReference type="GO" id="GO:0046872">
    <property type="term" value="F:metal ion binding"/>
    <property type="evidence" value="ECO:0007669"/>
    <property type="project" value="UniProtKB-KW"/>
</dbReference>
<reference evidence="17" key="3">
    <citation type="submission" date="2025-09" db="UniProtKB">
        <authorList>
            <consortium name="Ensembl"/>
        </authorList>
    </citation>
    <scope>IDENTIFICATION</scope>
</reference>
<keyword evidence="15" id="KW-0808">Transferase</keyword>
<evidence type="ECO:0000256" key="5">
    <source>
        <dbReference type="ARBA" id="ARBA00004510"/>
    </source>
</evidence>
<keyword evidence="15" id="KW-0067">ATP-binding</keyword>
<dbReference type="GO" id="GO:0004550">
    <property type="term" value="F:nucleoside diphosphate kinase activity"/>
    <property type="evidence" value="ECO:0007669"/>
    <property type="project" value="UniProtKB-EC"/>
</dbReference>
<evidence type="ECO:0000256" key="1">
    <source>
        <dbReference type="ARBA" id="ARBA00003465"/>
    </source>
</evidence>
<dbReference type="PROSITE" id="PS51374">
    <property type="entry name" value="NDPK_LIKE"/>
    <property type="match status" value="2"/>
</dbReference>
<protein>
    <recommendedName>
        <fullName evidence="15">Nucleoside diphosphate kinase</fullName>
        <ecNumber evidence="15">2.7.4.6</ecNumber>
    </recommendedName>
</protein>
<dbReference type="Proteomes" id="UP000265120">
    <property type="component" value="Chromosome 2"/>
</dbReference>
<dbReference type="GO" id="GO:0030027">
    <property type="term" value="C:lamellipodium"/>
    <property type="evidence" value="ECO:0007669"/>
    <property type="project" value="UniProtKB-SubCell"/>
</dbReference>
<comment type="similarity">
    <text evidence="6 13 14">Belongs to the NDK family.</text>
</comment>
<comment type="catalytic activity">
    <reaction evidence="15">
        <text>a 2'-deoxyribonucleoside 5'-diphosphate + ATP = a 2'-deoxyribonucleoside 5'-triphosphate + ADP</text>
        <dbReference type="Rhea" id="RHEA:44640"/>
        <dbReference type="ChEBI" id="CHEBI:30616"/>
        <dbReference type="ChEBI" id="CHEBI:61560"/>
        <dbReference type="ChEBI" id="CHEBI:73316"/>
        <dbReference type="ChEBI" id="CHEBI:456216"/>
        <dbReference type="EC" id="2.7.4.6"/>
    </reaction>
</comment>
<evidence type="ECO:0000256" key="7">
    <source>
        <dbReference type="ARBA" id="ARBA00022490"/>
    </source>
</evidence>
<dbReference type="GO" id="GO:0005634">
    <property type="term" value="C:nucleus"/>
    <property type="evidence" value="ECO:0007669"/>
    <property type="project" value="UniProtKB-SubCell"/>
</dbReference>
<dbReference type="GO" id="GO:0006183">
    <property type="term" value="P:GTP biosynthetic process"/>
    <property type="evidence" value="ECO:0007669"/>
    <property type="project" value="InterPro"/>
</dbReference>
<feature type="binding site" evidence="13">
    <location>
        <position position="191"/>
    </location>
    <ligand>
        <name>ATP</name>
        <dbReference type="ChEBI" id="CHEBI:30616"/>
    </ligand>
</feature>
<dbReference type="GO" id="GO:0006241">
    <property type="term" value="P:CTP biosynthetic process"/>
    <property type="evidence" value="ECO:0007669"/>
    <property type="project" value="InterPro"/>
</dbReference>
<evidence type="ECO:0000256" key="6">
    <source>
        <dbReference type="ARBA" id="ARBA00008142"/>
    </source>
</evidence>
<evidence type="ECO:0000256" key="3">
    <source>
        <dbReference type="ARBA" id="ARBA00004430"/>
    </source>
</evidence>
<dbReference type="SMART" id="SM00676">
    <property type="entry name" value="DM10"/>
    <property type="match status" value="1"/>
</dbReference>
<dbReference type="PRINTS" id="PR01243">
    <property type="entry name" value="NUCDPKINASE"/>
</dbReference>
<evidence type="ECO:0000256" key="10">
    <source>
        <dbReference type="ARBA" id="ARBA00023242"/>
    </source>
</evidence>
<feature type="active site" description="Pros-phosphohistidine intermediate" evidence="13">
    <location>
        <position position="297"/>
    </location>
</feature>
<dbReference type="SMART" id="SM00562">
    <property type="entry name" value="NDK"/>
    <property type="match status" value="2"/>
</dbReference>
<dbReference type="FunFam" id="3.30.70.141:FF:000004">
    <property type="entry name" value="Nucleoside diphosphate kinase 7"/>
    <property type="match status" value="1"/>
</dbReference>
<keyword evidence="15" id="KW-0418">Kinase</keyword>
<feature type="active site" description="Pros-phosphohistidine intermediate" evidence="13">
    <location>
        <position position="446"/>
    </location>
</feature>
<accession>A0A3P8UPP9</accession>
<dbReference type="PANTHER" id="PTHR43109">
    <property type="entry name" value="NUCLEOSIDE DIPHOSPHATE KINASE 7"/>
    <property type="match status" value="1"/>
</dbReference>
<evidence type="ECO:0000256" key="15">
    <source>
        <dbReference type="RuleBase" id="RU004013"/>
    </source>
</evidence>
<evidence type="ECO:0000259" key="16">
    <source>
        <dbReference type="PROSITE" id="PS51336"/>
    </source>
</evidence>
<dbReference type="InterPro" id="IPR034907">
    <property type="entry name" value="NDK-like_dom"/>
</dbReference>
<dbReference type="InterPro" id="IPR023005">
    <property type="entry name" value="Nucleoside_diP_kinase_AS"/>
</dbReference>
<reference evidence="17 18" key="1">
    <citation type="journal article" date="2014" name="Nat. Genet.">
        <title>Whole-genome sequence of a flatfish provides insights into ZW sex chromosome evolution and adaptation to a benthic lifestyle.</title>
        <authorList>
            <person name="Chen S."/>
            <person name="Zhang G."/>
            <person name="Shao C."/>
            <person name="Huang Q."/>
            <person name="Liu G."/>
            <person name="Zhang P."/>
            <person name="Song W."/>
            <person name="An N."/>
            <person name="Chalopin D."/>
            <person name="Volff J.N."/>
            <person name="Hong Y."/>
            <person name="Li Q."/>
            <person name="Sha Z."/>
            <person name="Zhou H."/>
            <person name="Xie M."/>
            <person name="Yu Q."/>
            <person name="Liu Y."/>
            <person name="Xiang H."/>
            <person name="Wang N."/>
            <person name="Wu K."/>
            <person name="Yang C."/>
            <person name="Zhou Q."/>
            <person name="Liao X."/>
            <person name="Yang L."/>
            <person name="Hu Q."/>
            <person name="Zhang J."/>
            <person name="Meng L."/>
            <person name="Jin L."/>
            <person name="Tian Y."/>
            <person name="Lian J."/>
            <person name="Yang J."/>
            <person name="Miao G."/>
            <person name="Liu S."/>
            <person name="Liang Z."/>
            <person name="Yan F."/>
            <person name="Li Y."/>
            <person name="Sun B."/>
            <person name="Zhang H."/>
            <person name="Zhang J."/>
            <person name="Zhu Y."/>
            <person name="Du M."/>
            <person name="Zhao Y."/>
            <person name="Schartl M."/>
            <person name="Tang Q."/>
            <person name="Wang J."/>
        </authorList>
    </citation>
    <scope>NUCLEOTIDE SEQUENCE</scope>
</reference>
<keyword evidence="8" id="KW-0479">Metal-binding</keyword>
<evidence type="ECO:0000256" key="8">
    <source>
        <dbReference type="ARBA" id="ARBA00022723"/>
    </source>
</evidence>
<dbReference type="GO" id="GO:0006228">
    <property type="term" value="P:UTP biosynthetic process"/>
    <property type="evidence" value="ECO:0007669"/>
    <property type="project" value="InterPro"/>
</dbReference>
<dbReference type="Pfam" id="PF00334">
    <property type="entry name" value="NDK"/>
    <property type="match status" value="2"/>
</dbReference>
<sequence>MSEKNVRNVYTVKVIVSLCLQYQVKQKKTLHKTPGCITDVQDILFLHYFPQPRTSKIELQLQIRLNHTYKNKHKKTDCCASVFVLLISLFFPLSKEERFAFLTEWYDSTAALQRRYQLMYYPKDGSVEMFDVKNQRTFLRRTVYDDIQQDDLFLGNRVTVFSRQLHLIEYADQYTANKLGIKKERTLAILKPDVVTKIGDFLELIYSSNLIVTKAKMSCLTCNQAADFYAEHQSKPFFNNLVQYVSSGPLVAMELMGTDAVSAWRRLLGPTDSPTRRESPQNVRSQMGAEGIKNVGHGSDSLAAAARELEFFFPSTVGLGPGNTARCTDCTCCIIKPHAMSEGLAGKILNSISKAGFEITALQMFHVERANAEEFLEVYKGVVTEYSCMVSELCSGPCMVLEIHGNDVPKRFREFCGPADPEIARHLYPTTLRALYGKTKVRNAVHCTDLPEDGVLEVKYFFTILDG</sequence>
<dbReference type="GO" id="GO:0005524">
    <property type="term" value="F:ATP binding"/>
    <property type="evidence" value="ECO:0007669"/>
    <property type="project" value="UniProtKB-KW"/>
</dbReference>
<reference evidence="17" key="2">
    <citation type="submission" date="2025-08" db="UniProtKB">
        <authorList>
            <consortium name="Ensembl"/>
        </authorList>
    </citation>
    <scope>IDENTIFICATION</scope>
</reference>
<dbReference type="PANTHER" id="PTHR43109:SF2">
    <property type="entry name" value="NUCLEOSIDE DIPHOSPHATE KINASE 7"/>
    <property type="match status" value="1"/>
</dbReference>
<dbReference type="PROSITE" id="PS00469">
    <property type="entry name" value="NDPK"/>
    <property type="match status" value="1"/>
</dbReference>
<keyword evidence="11" id="KW-0966">Cell projection</keyword>
<dbReference type="InterPro" id="IPR006602">
    <property type="entry name" value="DM10_dom"/>
</dbReference>
<evidence type="ECO:0000256" key="14">
    <source>
        <dbReference type="RuleBase" id="RU004011"/>
    </source>
</evidence>
<dbReference type="GeneTree" id="ENSGT00940000158946"/>
<feature type="binding site" evidence="13">
    <location>
        <position position="294"/>
    </location>
    <ligand>
        <name>ATP</name>
        <dbReference type="ChEBI" id="CHEBI:30616"/>
    </ligand>
</feature>
<name>A0A3P8UPP9_CYNSE</name>
<dbReference type="Gene3D" id="3.30.70.141">
    <property type="entry name" value="Nucleoside diphosphate kinase-like domain"/>
    <property type="match status" value="2"/>
</dbReference>
<dbReference type="PROSITE" id="PS51336">
    <property type="entry name" value="DM10"/>
    <property type="match status" value="1"/>
</dbReference>
<keyword evidence="12" id="KW-0131">Cell cycle</keyword>
<keyword evidence="7" id="KW-0963">Cytoplasm</keyword>
<comment type="subcellular location">
    <subcellularLocation>
        <location evidence="5">Cell projection</location>
        <location evidence="5">Lamellipodium</location>
    </subcellularLocation>
    <subcellularLocation>
        <location evidence="4">Cell projection</location>
        <location evidence="4">Ruffle</location>
    </subcellularLocation>
    <subcellularLocation>
        <location evidence="3">Cytoplasm</location>
        <location evidence="3">Cytoskeleton</location>
        <location evidence="3">Cilium axoneme</location>
    </subcellularLocation>
    <subcellularLocation>
        <location evidence="2">Nucleus</location>
    </subcellularLocation>
</comment>
<dbReference type="EC" id="2.7.4.6" evidence="15"/>
<feature type="binding site" evidence="13">
    <location>
        <position position="265"/>
    </location>
    <ligand>
        <name>ATP</name>
        <dbReference type="ChEBI" id="CHEBI:30616"/>
    </ligand>
</feature>
<organism evidence="17 18">
    <name type="scientific">Cynoglossus semilaevis</name>
    <name type="common">Tongue sole</name>
    <dbReference type="NCBI Taxonomy" id="244447"/>
    <lineage>
        <taxon>Eukaryota</taxon>
        <taxon>Metazoa</taxon>
        <taxon>Chordata</taxon>
        <taxon>Craniata</taxon>
        <taxon>Vertebrata</taxon>
        <taxon>Euteleostomi</taxon>
        <taxon>Actinopterygii</taxon>
        <taxon>Neopterygii</taxon>
        <taxon>Teleostei</taxon>
        <taxon>Neoteleostei</taxon>
        <taxon>Acanthomorphata</taxon>
        <taxon>Carangaria</taxon>
        <taxon>Pleuronectiformes</taxon>
        <taxon>Pleuronectoidei</taxon>
        <taxon>Cynoglossidae</taxon>
        <taxon>Cynoglossinae</taxon>
        <taxon>Cynoglossus</taxon>
    </lineage>
</organism>
<keyword evidence="10" id="KW-0539">Nucleus</keyword>
<evidence type="ECO:0000256" key="13">
    <source>
        <dbReference type="PROSITE-ProRule" id="PRU00706"/>
    </source>
</evidence>
<evidence type="ECO:0000313" key="18">
    <source>
        <dbReference type="Proteomes" id="UP000265120"/>
    </source>
</evidence>
<dbReference type="GO" id="GO:0005813">
    <property type="term" value="C:centrosome"/>
    <property type="evidence" value="ECO:0007669"/>
    <property type="project" value="TreeGrafter"/>
</dbReference>
<evidence type="ECO:0000256" key="11">
    <source>
        <dbReference type="ARBA" id="ARBA00023273"/>
    </source>
</evidence>